<dbReference type="InParanoid" id="C5LNQ1"/>
<dbReference type="PANTHER" id="PTHR47968">
    <property type="entry name" value="CENTROMERE PROTEIN E"/>
    <property type="match status" value="1"/>
</dbReference>
<sequence>MKIFGRVKVLFFEVSLNSRLNLVDLSGSERSGKTGAEGERLKEGTAINQSLTNLGICIRELSEKMGKLSSGGEYHIPFRNSKLTFLLKDSLCGNSRTFMIATISPSSSETEETLGTLRFASSVKTIKTSARQNFGTQGLVQELQAEIKNLKREVEGYRQIAFEKERNQIDIVAHQKLLEELRMREKTIDSMKERYRIAPNALLTVGSAADNAVVLQGLGITRHLAAIETTDGMEVVLKLCGAASKCRLSRVNPEAVREATKVLGELCSAVDEANEISEDLKPVHKYSFEIGSMFSGDDENDGNKLLMECPLYGDPWREVTLEELEELRTEAVVADRKSAVLRESARKVAMLSGIIGKFKKHPKAAVVGRDGFEGEEESNKVGEMVRKAFGDMRRHIGMIGDLKAYPFDEEPKICFS</sequence>
<keyword evidence="1 4" id="KW-0175">Coiled coil</keyword>
<evidence type="ECO:0000256" key="3">
    <source>
        <dbReference type="PROSITE-ProRule" id="PRU00283"/>
    </source>
</evidence>
<dbReference type="GO" id="GO:0005524">
    <property type="term" value="F:ATP binding"/>
    <property type="evidence" value="ECO:0007669"/>
    <property type="project" value="InterPro"/>
</dbReference>
<dbReference type="InterPro" id="IPR036961">
    <property type="entry name" value="Kinesin_motor_dom_sf"/>
</dbReference>
<accession>C5LNQ1</accession>
<name>C5LNQ1_PERM5</name>
<dbReference type="SUPFAM" id="SSF52540">
    <property type="entry name" value="P-loop containing nucleoside triphosphate hydrolases"/>
    <property type="match status" value="1"/>
</dbReference>
<dbReference type="Pfam" id="PF00225">
    <property type="entry name" value="Kinesin"/>
    <property type="match status" value="1"/>
</dbReference>
<dbReference type="GO" id="GO:0007018">
    <property type="term" value="P:microtubule-based movement"/>
    <property type="evidence" value="ECO:0007669"/>
    <property type="project" value="InterPro"/>
</dbReference>
<comment type="caution">
    <text evidence="3">Lacks conserved residue(s) required for the propagation of feature annotation.</text>
</comment>
<keyword evidence="2" id="KW-0505">Motor protein</keyword>
<evidence type="ECO:0000256" key="2">
    <source>
        <dbReference type="ARBA" id="ARBA00023175"/>
    </source>
</evidence>
<dbReference type="EMBL" id="GG683822">
    <property type="protein sequence ID" value="EER01670.1"/>
    <property type="molecule type" value="Genomic_DNA"/>
</dbReference>
<dbReference type="RefSeq" id="XP_002768952.1">
    <property type="nucleotide sequence ID" value="XM_002768906.1"/>
</dbReference>
<dbReference type="Proteomes" id="UP000007800">
    <property type="component" value="Unassembled WGS sequence"/>
</dbReference>
<feature type="coiled-coil region" evidence="4">
    <location>
        <begin position="133"/>
        <end position="194"/>
    </location>
</feature>
<dbReference type="PROSITE" id="PS50067">
    <property type="entry name" value="KINESIN_MOTOR_2"/>
    <property type="match status" value="1"/>
</dbReference>
<comment type="similarity">
    <text evidence="3">Belongs to the TRAFAC class myosin-kinesin ATPase superfamily. Kinesin family.</text>
</comment>
<evidence type="ECO:0000256" key="1">
    <source>
        <dbReference type="ARBA" id="ARBA00023054"/>
    </source>
</evidence>
<dbReference type="AlphaFoldDB" id="C5LNQ1"/>
<proteinExistence type="inferred from homology"/>
<keyword evidence="7" id="KW-1185">Reference proteome</keyword>
<dbReference type="Gene3D" id="3.40.850.10">
    <property type="entry name" value="Kinesin motor domain"/>
    <property type="match status" value="1"/>
</dbReference>
<dbReference type="GO" id="GO:0003777">
    <property type="term" value="F:microtubule motor activity"/>
    <property type="evidence" value="ECO:0007669"/>
    <property type="project" value="InterPro"/>
</dbReference>
<dbReference type="PANTHER" id="PTHR47968:SF75">
    <property type="entry name" value="CENTROMERE-ASSOCIATED PROTEIN E"/>
    <property type="match status" value="1"/>
</dbReference>
<gene>
    <name evidence="6" type="ORF">Pmar_PMAR008249</name>
</gene>
<dbReference type="InterPro" id="IPR001752">
    <property type="entry name" value="Kinesin_motor_dom"/>
</dbReference>
<dbReference type="InterPro" id="IPR027640">
    <property type="entry name" value="Kinesin-like_fam"/>
</dbReference>
<dbReference type="SMART" id="SM00129">
    <property type="entry name" value="KISc"/>
    <property type="match status" value="1"/>
</dbReference>
<dbReference type="GeneID" id="9040221"/>
<reference evidence="6 7" key="1">
    <citation type="submission" date="2008-07" db="EMBL/GenBank/DDBJ databases">
        <authorList>
            <person name="El-Sayed N."/>
            <person name="Caler E."/>
            <person name="Inman J."/>
            <person name="Amedeo P."/>
            <person name="Hass B."/>
            <person name="Wortman J."/>
        </authorList>
    </citation>
    <scope>NUCLEOTIDE SEQUENCE [LARGE SCALE GENOMIC DNA]</scope>
    <source>
        <strain evidence="7">ATCC 50983 / TXsc</strain>
    </source>
</reference>
<evidence type="ECO:0000313" key="7">
    <source>
        <dbReference type="Proteomes" id="UP000007800"/>
    </source>
</evidence>
<feature type="domain" description="Kinesin motor" evidence="5">
    <location>
        <begin position="1"/>
        <end position="126"/>
    </location>
</feature>
<protein>
    <recommendedName>
        <fullName evidence="5">Kinesin motor domain-containing protein</fullName>
    </recommendedName>
</protein>
<evidence type="ECO:0000313" key="6">
    <source>
        <dbReference type="EMBL" id="EER01670.1"/>
    </source>
</evidence>
<dbReference type="GO" id="GO:0008017">
    <property type="term" value="F:microtubule binding"/>
    <property type="evidence" value="ECO:0007669"/>
    <property type="project" value="InterPro"/>
</dbReference>
<dbReference type="OrthoDB" id="441556at2759"/>
<organism evidence="7">
    <name type="scientific">Perkinsus marinus (strain ATCC 50983 / TXsc)</name>
    <dbReference type="NCBI Taxonomy" id="423536"/>
    <lineage>
        <taxon>Eukaryota</taxon>
        <taxon>Sar</taxon>
        <taxon>Alveolata</taxon>
        <taxon>Perkinsozoa</taxon>
        <taxon>Perkinsea</taxon>
        <taxon>Perkinsida</taxon>
        <taxon>Perkinsidae</taxon>
        <taxon>Perkinsus</taxon>
    </lineage>
</organism>
<dbReference type="InterPro" id="IPR027417">
    <property type="entry name" value="P-loop_NTPase"/>
</dbReference>
<dbReference type="PRINTS" id="PR00380">
    <property type="entry name" value="KINESINHEAVY"/>
</dbReference>
<evidence type="ECO:0000256" key="4">
    <source>
        <dbReference type="SAM" id="Coils"/>
    </source>
</evidence>
<evidence type="ECO:0000259" key="5">
    <source>
        <dbReference type="PROSITE" id="PS50067"/>
    </source>
</evidence>